<reference evidence="3 4" key="1">
    <citation type="submission" date="2016-10" db="EMBL/GenBank/DDBJ databases">
        <authorList>
            <person name="de Groot N.N."/>
        </authorList>
    </citation>
    <scope>NUCLEOTIDE SEQUENCE [LARGE SCALE GENOMIC DNA]</scope>
    <source>
        <strain evidence="3 4">CGMCC 4.2023</strain>
    </source>
</reference>
<dbReference type="CDD" id="cd02440">
    <property type="entry name" value="AdoMet_MTases"/>
    <property type="match status" value="1"/>
</dbReference>
<keyword evidence="3" id="KW-0830">Ubiquinone</keyword>
<proteinExistence type="predicted"/>
<keyword evidence="3" id="KW-0489">Methyltransferase</keyword>
<dbReference type="Proteomes" id="UP000236754">
    <property type="component" value="Unassembled WGS sequence"/>
</dbReference>
<dbReference type="EMBL" id="FNVU01000010">
    <property type="protein sequence ID" value="SEG76388.1"/>
    <property type="molecule type" value="Genomic_DNA"/>
</dbReference>
<gene>
    <name evidence="3" type="ORF">SAMN05216223_11084</name>
</gene>
<organism evidence="3 4">
    <name type="scientific">Actinacidiphila yanglinensis</name>
    <dbReference type="NCBI Taxonomy" id="310779"/>
    <lineage>
        <taxon>Bacteria</taxon>
        <taxon>Bacillati</taxon>
        <taxon>Actinomycetota</taxon>
        <taxon>Actinomycetes</taxon>
        <taxon>Kitasatosporales</taxon>
        <taxon>Streptomycetaceae</taxon>
        <taxon>Actinacidiphila</taxon>
    </lineage>
</organism>
<dbReference type="Pfam" id="PF13649">
    <property type="entry name" value="Methyltransf_25"/>
    <property type="match status" value="1"/>
</dbReference>
<keyword evidence="1" id="KW-0808">Transferase</keyword>
<evidence type="ECO:0000313" key="3">
    <source>
        <dbReference type="EMBL" id="SEG76388.1"/>
    </source>
</evidence>
<dbReference type="OrthoDB" id="9811589at2"/>
<dbReference type="GO" id="GO:0017000">
    <property type="term" value="P:antibiotic biosynthetic process"/>
    <property type="evidence" value="ECO:0007669"/>
    <property type="project" value="UniProtKB-ARBA"/>
</dbReference>
<name>A0A1H6CU59_9ACTN</name>
<evidence type="ECO:0000259" key="2">
    <source>
        <dbReference type="Pfam" id="PF13649"/>
    </source>
</evidence>
<keyword evidence="4" id="KW-1185">Reference proteome</keyword>
<dbReference type="RefSeq" id="WP_103887874.1">
    <property type="nucleotide sequence ID" value="NZ_FNVU01000010.1"/>
</dbReference>
<evidence type="ECO:0000256" key="1">
    <source>
        <dbReference type="ARBA" id="ARBA00022679"/>
    </source>
</evidence>
<accession>A0A1H6CU59</accession>
<feature type="domain" description="Methyltransferase" evidence="2">
    <location>
        <begin position="38"/>
        <end position="130"/>
    </location>
</feature>
<evidence type="ECO:0000313" key="4">
    <source>
        <dbReference type="Proteomes" id="UP000236754"/>
    </source>
</evidence>
<dbReference type="GO" id="GO:0032259">
    <property type="term" value="P:methylation"/>
    <property type="evidence" value="ECO:0007669"/>
    <property type="project" value="UniProtKB-KW"/>
</dbReference>
<dbReference type="InterPro" id="IPR041698">
    <property type="entry name" value="Methyltransf_25"/>
</dbReference>
<protein>
    <submittedName>
        <fullName evidence="3">Ubiquinone/menaquinone biosynthesis C-methylase UbiE</fullName>
    </submittedName>
</protein>
<dbReference type="InterPro" id="IPR029063">
    <property type="entry name" value="SAM-dependent_MTases_sf"/>
</dbReference>
<sequence length="260" mass="28260">MFSDDDAAAMYDILNPWGPGRPREEGFYLPLIMAAESVLDVGCGTGAMLRVARERGHRGRLTGLDPDRAALRRARARADVTWVEGIAADAERGAGHDLVTMTGHAFQDLVTDEDVRGSLAAIHAALRPGGRFAFETRHPQARAWETWTRTNPADEVAFSDGNGRDLRYWHEVDSVDGDVVAFHGTVAAPDGRVLRVLTETVRFLDVPALNALLAAAGFTIEGQYGDWERGPITASSREIITVARRAGRADTAERARTIVG</sequence>
<dbReference type="PANTHER" id="PTHR43861">
    <property type="entry name" value="TRANS-ACONITATE 2-METHYLTRANSFERASE-RELATED"/>
    <property type="match status" value="1"/>
</dbReference>
<dbReference type="GO" id="GO:0008168">
    <property type="term" value="F:methyltransferase activity"/>
    <property type="evidence" value="ECO:0007669"/>
    <property type="project" value="UniProtKB-KW"/>
</dbReference>
<dbReference type="SUPFAM" id="SSF53335">
    <property type="entry name" value="S-adenosyl-L-methionine-dependent methyltransferases"/>
    <property type="match status" value="1"/>
</dbReference>
<dbReference type="AlphaFoldDB" id="A0A1H6CU59"/>
<dbReference type="Gene3D" id="3.40.50.150">
    <property type="entry name" value="Vaccinia Virus protein VP39"/>
    <property type="match status" value="1"/>
</dbReference>